<keyword evidence="3" id="KW-0234">DNA repair</keyword>
<keyword evidence="5" id="KW-0269">Exonuclease</keyword>
<evidence type="ECO:0000313" key="5">
    <source>
        <dbReference type="EMBL" id="NYF96610.1"/>
    </source>
</evidence>
<keyword evidence="5" id="KW-0378">Hydrolase</keyword>
<dbReference type="Gene3D" id="3.90.320.10">
    <property type="match status" value="1"/>
</dbReference>
<reference evidence="5 6" key="1">
    <citation type="submission" date="2020-07" db="EMBL/GenBank/DDBJ databases">
        <title>Sequencing the genomes of 1000 actinobacteria strains.</title>
        <authorList>
            <person name="Klenk H.-P."/>
        </authorList>
    </citation>
    <scope>NUCLEOTIDE SEQUENCE [LARGE SCALE GENOMIC DNA]</scope>
    <source>
        <strain evidence="5 6">DSM 26154</strain>
    </source>
</reference>
<comment type="caution">
    <text evidence="5">The sequence shown here is derived from an EMBL/GenBank/DDBJ whole genome shotgun (WGS) entry which is preliminary data.</text>
</comment>
<name>A0A852VMB0_9MICO</name>
<keyword evidence="2" id="KW-0547">Nucleotide-binding</keyword>
<evidence type="ECO:0000259" key="4">
    <source>
        <dbReference type="Pfam" id="PF12705"/>
    </source>
</evidence>
<keyword evidence="1" id="KW-0227">DNA damage</keyword>
<dbReference type="Proteomes" id="UP000554054">
    <property type="component" value="Unassembled WGS sequence"/>
</dbReference>
<keyword evidence="5" id="KW-0540">Nuclease</keyword>
<protein>
    <submittedName>
        <fullName evidence="5">Putative RecB family exonuclease</fullName>
    </submittedName>
</protein>
<dbReference type="InterPro" id="IPR011604">
    <property type="entry name" value="PDDEXK-like_dom_sf"/>
</dbReference>
<dbReference type="GO" id="GO:0004527">
    <property type="term" value="F:exonuclease activity"/>
    <property type="evidence" value="ECO:0007669"/>
    <property type="project" value="UniProtKB-KW"/>
</dbReference>
<organism evidence="5 6">
    <name type="scientific">Janibacter cremeus</name>
    <dbReference type="NCBI Taxonomy" id="1285192"/>
    <lineage>
        <taxon>Bacteria</taxon>
        <taxon>Bacillati</taxon>
        <taxon>Actinomycetota</taxon>
        <taxon>Actinomycetes</taxon>
        <taxon>Micrococcales</taxon>
        <taxon>Intrasporangiaceae</taxon>
        <taxon>Janibacter</taxon>
    </lineage>
</organism>
<dbReference type="RefSeq" id="WP_185989639.1">
    <property type="nucleotide sequence ID" value="NZ_JACCAE010000001.1"/>
</dbReference>
<proteinExistence type="predicted"/>
<gene>
    <name evidence="5" type="ORF">BJY20_000002</name>
</gene>
<accession>A0A852VMB0</accession>
<dbReference type="AlphaFoldDB" id="A0A852VMB0"/>
<keyword evidence="6" id="KW-1185">Reference proteome</keyword>
<sequence>MTPSISPSRAADFKQCPLKYRFRTIDRLQEAPSPAAVRGTLVHAVLEDIFDLPAAERTPEAARELVPGRWDALVEERPELAEMLAADESLTLESWFAQAGRLTDRWFTVEDPSRLEPADRELKVEVEVDGLVLRGVIDRVDVAPEGQVRVVDYKTGRTPGPGFEGKALFQMKFYGLVMWRRTGRVPDLLQLVYLKDGTIIRYAPDEEDLLALERNVQAVWAAIARATVEGDFRPRPSRLCSWCDFKPLCPAFGGTPPPLPVTDPPD</sequence>
<evidence type="ECO:0000256" key="1">
    <source>
        <dbReference type="ARBA" id="ARBA00022763"/>
    </source>
</evidence>
<dbReference type="GO" id="GO:0004386">
    <property type="term" value="F:helicase activity"/>
    <property type="evidence" value="ECO:0007669"/>
    <property type="project" value="UniProtKB-KW"/>
</dbReference>
<dbReference type="SUPFAM" id="SSF52980">
    <property type="entry name" value="Restriction endonuclease-like"/>
    <property type="match status" value="1"/>
</dbReference>
<dbReference type="EMBL" id="JACCAE010000001">
    <property type="protein sequence ID" value="NYF96610.1"/>
    <property type="molecule type" value="Genomic_DNA"/>
</dbReference>
<dbReference type="InterPro" id="IPR038726">
    <property type="entry name" value="PDDEXK_AddAB-type"/>
</dbReference>
<keyword evidence="2" id="KW-0347">Helicase</keyword>
<evidence type="ECO:0000256" key="2">
    <source>
        <dbReference type="ARBA" id="ARBA00022806"/>
    </source>
</evidence>
<evidence type="ECO:0000313" key="6">
    <source>
        <dbReference type="Proteomes" id="UP000554054"/>
    </source>
</evidence>
<dbReference type="Pfam" id="PF12705">
    <property type="entry name" value="PDDEXK_1"/>
    <property type="match status" value="1"/>
</dbReference>
<feature type="domain" description="PD-(D/E)XK endonuclease-like" evidence="4">
    <location>
        <begin position="4"/>
        <end position="250"/>
    </location>
</feature>
<keyword evidence="2" id="KW-0067">ATP-binding</keyword>
<evidence type="ECO:0000256" key="3">
    <source>
        <dbReference type="ARBA" id="ARBA00023204"/>
    </source>
</evidence>
<dbReference type="GO" id="GO:0006281">
    <property type="term" value="P:DNA repair"/>
    <property type="evidence" value="ECO:0007669"/>
    <property type="project" value="UniProtKB-KW"/>
</dbReference>
<dbReference type="InterPro" id="IPR011335">
    <property type="entry name" value="Restrct_endonuc-II-like"/>
</dbReference>